<evidence type="ECO:0000259" key="11">
    <source>
        <dbReference type="Pfam" id="PF12397"/>
    </source>
</evidence>
<dbReference type="Proteomes" id="UP000189580">
    <property type="component" value="Chromosome b"/>
</dbReference>
<sequence length="1335" mass="146946">MISLKDSGANDQEIVGRFLPYCSNAISLKKDPDAQTAAYIILAVLGSQFRLNKEVKSAAIQSIILNWSRASVKSGFSCITQLVKLDDTLEPFEKEDWDAIEKIRAIDTEINALSEQYDISQFIVRWALSVLKYSPEKIYLVQSVLASGKFGISHGLDIVLRASIKLATQASDANVKEQLVSLFEFVLSSEEGAKGFKEVLANAGVSFDQLELGVQSSIQTKFAFVRGQEESAAVDDDVEMTQAEELTATVTLTEELKSRSPVKVASFLSLDTNKEFRELVNLFTLGLQSSQSDILKSLQIDAESQPSFLVRIWTGAYANLARVRALELFSAIVEENPSVDYQAVIPFLLVALSDESERVRRGASSIIRSLATRYPIKKPTVWALDNLYGEGDQSSEVKWLTSTNIKVLLNDVLLPNIDECYLDADYISKRIGEVASDKEFKSLQEPLLTFLTSHVLSMKLPQMKVSLLQILRKWAKSSSTSKLLTPLLTSWIDERDTWVSICEEERVSFDKLETAVVSIVSSGEKSGIAFLEQAIRSSSNLSDKAGQRLVYLWKSAALKPDTQLGLLRFLSDVAVDESITYDSLEVLNNIEITTPHFVSLLDDCKLERDSAAANSSGSRSGTASPAVPKRRRRSSNSSREKFRGSELISFAEKHLRKLTVILELLDKNKSEGPSCMTLLSQLFTILGEILSLGADSNLPSLYTEQLLANCMISAVEQLKHQRHTKIDSALVRVDIIVSCIRSSSSPQVQNRFLLLVASLAELAPEVVLHSVMPIFTFMGANTVRQDDEFSAHVIQQTISQVIPALVSNNNGTSNEEIEFLLLSFVAAFAHIPRHRRVKLFGALVRTLKPEASLHKLLILFGNKYSEAKIKRKSADLKSYVQFGTTFVRSFTVVDQVTAIRNFLAVSESIPLTEGETPSEGGQLFTALTNGNGTNVTDNATLKANVYEFLTNVFGDDDIVGGYPSLRAQILKEEADKAVVMDICSEIIEQLLKTRKATSDNTELSAVPSLAENIFNFLGKMLEVLPMGSFVEVVESLLASSDIDVKVHLLALVQSKFDVELSTDEDAVKAAINCTALLKNYLSSTEDAHIIQLVLDDLDVIIAKFGSQMSPEELLAALTAIVGERGLLNSDIKVFVAAVAASSSISTVLGARMIGLFGKIVPVVFKRFETSLALENKDDAKLIQLATFGLVSGLVKRIPSFMTSSVKKVFEFVLVSNATTVDVRTRVMDVIRNNIEDKQVISALTGTWKYAVDNGMDSINIFLDSLDKVIDVSPKKVVSSQSSIIIGFLLQAFEVRGQGNYGKEDTNRIEAKAVSSAIKVIMKLNDKTFQPFYLEA</sequence>
<dbReference type="OrthoDB" id="31183at2759"/>
<dbReference type="EMBL" id="CP014503">
    <property type="protein sequence ID" value="ANB14608.1"/>
    <property type="molecule type" value="Genomic_DNA"/>
</dbReference>
<evidence type="ECO:0000259" key="12">
    <source>
        <dbReference type="Pfam" id="PF23243"/>
    </source>
</evidence>
<keyword evidence="4 8" id="KW-0690">Ribosome biogenesis</keyword>
<evidence type="ECO:0000256" key="9">
    <source>
        <dbReference type="SAM" id="MobiDB-lite"/>
    </source>
</evidence>
<reference evidence="13 14" key="1">
    <citation type="submission" date="2016-02" db="EMBL/GenBank/DDBJ databases">
        <title>Complete genome sequence and transcriptome regulation of the pentose utilising yeast Sugiyamaella lignohabitans.</title>
        <authorList>
            <person name="Bellasio M."/>
            <person name="Peymann A."/>
            <person name="Valli M."/>
            <person name="Sipitzky M."/>
            <person name="Graf A."/>
            <person name="Sauer M."/>
            <person name="Marx H."/>
            <person name="Mattanovich D."/>
        </authorList>
    </citation>
    <scope>NUCLEOTIDE SEQUENCE [LARGE SCALE GENOMIC DNA]</scope>
    <source>
        <strain evidence="13 14">CBS 10342</strain>
    </source>
</reference>
<dbReference type="GO" id="GO:0034455">
    <property type="term" value="C:t-UTP complex"/>
    <property type="evidence" value="ECO:0007669"/>
    <property type="project" value="TreeGrafter"/>
</dbReference>
<keyword evidence="7 8" id="KW-0687">Ribonucleoprotein</keyword>
<keyword evidence="6 8" id="KW-0539">Nucleus</keyword>
<keyword evidence="14" id="KW-1185">Reference proteome</keyword>
<dbReference type="GO" id="GO:0000462">
    <property type="term" value="P:maturation of SSU-rRNA from tricistronic rRNA transcript (SSU-rRNA, 5.8S rRNA, LSU-rRNA)"/>
    <property type="evidence" value="ECO:0007669"/>
    <property type="project" value="TreeGrafter"/>
</dbReference>
<evidence type="ECO:0000256" key="5">
    <source>
        <dbReference type="ARBA" id="ARBA00022552"/>
    </source>
</evidence>
<dbReference type="InterPro" id="IPR056473">
    <property type="entry name" value="HEAT_Utp10/HEAT1"/>
</dbReference>
<accession>A0A167EYF7</accession>
<dbReference type="GO" id="GO:0030686">
    <property type="term" value="C:90S preribosome"/>
    <property type="evidence" value="ECO:0007669"/>
    <property type="project" value="TreeGrafter"/>
</dbReference>
<feature type="compositionally biased region" description="Low complexity" evidence="9">
    <location>
        <begin position="612"/>
        <end position="626"/>
    </location>
</feature>
<dbReference type="PANTHER" id="PTHR13457">
    <property type="entry name" value="BAP28"/>
    <property type="match status" value="1"/>
</dbReference>
<dbReference type="PANTHER" id="PTHR13457:SF1">
    <property type="entry name" value="HEAT REPEAT-CONTAINING PROTEIN 1"/>
    <property type="match status" value="1"/>
</dbReference>
<proteinExistence type="inferred from homology"/>
<gene>
    <name evidence="13" type="primary">UTP10</name>
    <name evidence="13" type="ORF">AWJ20_2213</name>
</gene>
<dbReference type="RefSeq" id="XP_018737085.1">
    <property type="nucleotide sequence ID" value="XM_018879142.1"/>
</dbReference>
<feature type="domain" description="BP28 C-terminal" evidence="10">
    <location>
        <begin position="1277"/>
        <end position="1333"/>
    </location>
</feature>
<dbReference type="InterPro" id="IPR016024">
    <property type="entry name" value="ARM-type_fold"/>
</dbReference>
<evidence type="ECO:0000256" key="3">
    <source>
        <dbReference type="ARBA" id="ARBA00015399"/>
    </source>
</evidence>
<dbReference type="Pfam" id="PF23243">
    <property type="entry name" value="HEAT_HEATR1"/>
    <property type="match status" value="1"/>
</dbReference>
<dbReference type="Pfam" id="PF12397">
    <property type="entry name" value="U3snoRNP10"/>
    <property type="match status" value="1"/>
</dbReference>
<dbReference type="GO" id="GO:0032040">
    <property type="term" value="C:small-subunit processome"/>
    <property type="evidence" value="ECO:0007669"/>
    <property type="project" value="TreeGrafter"/>
</dbReference>
<organism evidence="13 14">
    <name type="scientific">Sugiyamaella lignohabitans</name>
    <dbReference type="NCBI Taxonomy" id="796027"/>
    <lineage>
        <taxon>Eukaryota</taxon>
        <taxon>Fungi</taxon>
        <taxon>Dikarya</taxon>
        <taxon>Ascomycota</taxon>
        <taxon>Saccharomycotina</taxon>
        <taxon>Dipodascomycetes</taxon>
        <taxon>Dipodascales</taxon>
        <taxon>Trichomonascaceae</taxon>
        <taxon>Sugiyamaella</taxon>
    </lineage>
</organism>
<protein>
    <recommendedName>
        <fullName evidence="3 8">U3 small nucleolar RNA-associated protein 10</fullName>
    </recommendedName>
</protein>
<dbReference type="GeneID" id="30034100"/>
<evidence type="ECO:0000313" key="13">
    <source>
        <dbReference type="EMBL" id="ANB14608.1"/>
    </source>
</evidence>
<dbReference type="InterPro" id="IPR040191">
    <property type="entry name" value="UTP10"/>
</dbReference>
<dbReference type="GO" id="GO:0030515">
    <property type="term" value="F:snoRNA binding"/>
    <property type="evidence" value="ECO:0007669"/>
    <property type="project" value="TreeGrafter"/>
</dbReference>
<evidence type="ECO:0000313" key="14">
    <source>
        <dbReference type="Proteomes" id="UP000189580"/>
    </source>
</evidence>
<dbReference type="SUPFAM" id="SSF48371">
    <property type="entry name" value="ARM repeat"/>
    <property type="match status" value="1"/>
</dbReference>
<dbReference type="GO" id="GO:0045943">
    <property type="term" value="P:positive regulation of transcription by RNA polymerase I"/>
    <property type="evidence" value="ECO:0007669"/>
    <property type="project" value="TreeGrafter"/>
</dbReference>
<feature type="region of interest" description="Disordered" evidence="9">
    <location>
        <begin position="612"/>
        <end position="640"/>
    </location>
</feature>
<evidence type="ECO:0000256" key="2">
    <source>
        <dbReference type="ARBA" id="ARBA00010559"/>
    </source>
</evidence>
<evidence type="ECO:0000259" key="10">
    <source>
        <dbReference type="Pfam" id="PF08146"/>
    </source>
</evidence>
<evidence type="ECO:0000256" key="6">
    <source>
        <dbReference type="ARBA" id="ARBA00023242"/>
    </source>
</evidence>
<comment type="similarity">
    <text evidence="2 8">Belongs to the HEATR1/UTP10 family.</text>
</comment>
<feature type="domain" description="U3 small nucleolar RNA-associated protein 10 N-terminal" evidence="11">
    <location>
        <begin position="15"/>
        <end position="124"/>
    </location>
</feature>
<comment type="function">
    <text evidence="8">Involved in nucleolar processing of pre-18S ribosomal RNA.</text>
</comment>
<evidence type="ECO:0000256" key="4">
    <source>
        <dbReference type="ARBA" id="ARBA00022517"/>
    </source>
</evidence>
<name>A0A167EYF7_9ASCO</name>
<comment type="subunit">
    <text evidence="8">Component of the ribosomal small subunit (SSU) processome.</text>
</comment>
<feature type="domain" description="Utp10/HEAT1 HEAT-repeats" evidence="12">
    <location>
        <begin position="815"/>
        <end position="909"/>
    </location>
</feature>
<evidence type="ECO:0000256" key="8">
    <source>
        <dbReference type="RuleBase" id="RU367065"/>
    </source>
</evidence>
<comment type="subcellular location">
    <subcellularLocation>
        <location evidence="1 8">Nucleus</location>
        <location evidence="1 8">Nucleolus</location>
    </subcellularLocation>
</comment>
<dbReference type="InterPro" id="IPR012954">
    <property type="entry name" value="BP28_C_dom"/>
</dbReference>
<dbReference type="InterPro" id="IPR022125">
    <property type="entry name" value="U3snoRNP10_N"/>
</dbReference>
<dbReference type="Pfam" id="PF08146">
    <property type="entry name" value="BP28CT"/>
    <property type="match status" value="1"/>
</dbReference>
<dbReference type="KEGG" id="slb:AWJ20_2213"/>
<keyword evidence="5 8" id="KW-0698">rRNA processing</keyword>
<evidence type="ECO:0000256" key="1">
    <source>
        <dbReference type="ARBA" id="ARBA00004604"/>
    </source>
</evidence>
<evidence type="ECO:0000256" key="7">
    <source>
        <dbReference type="ARBA" id="ARBA00023274"/>
    </source>
</evidence>